<dbReference type="GO" id="GO:0051301">
    <property type="term" value="P:cell division"/>
    <property type="evidence" value="ECO:0007669"/>
    <property type="project" value="TreeGrafter"/>
</dbReference>
<dbReference type="GO" id="GO:0007091">
    <property type="term" value="P:metaphase/anaphase transition of mitotic cell cycle"/>
    <property type="evidence" value="ECO:0007669"/>
    <property type="project" value="TreeGrafter"/>
</dbReference>
<feature type="compositionally biased region" description="Polar residues" evidence="4">
    <location>
        <begin position="290"/>
        <end position="305"/>
    </location>
</feature>
<evidence type="ECO:0000256" key="3">
    <source>
        <dbReference type="PROSITE-ProRule" id="PRU00339"/>
    </source>
</evidence>
<name>A0A9P5HC94_9HYPO</name>
<comment type="caution">
    <text evidence="5">The sequence shown here is derived from an EMBL/GenBank/DDBJ whole genome shotgun (WGS) entry which is preliminary data.</text>
</comment>
<dbReference type="Pfam" id="PF12895">
    <property type="entry name" value="ANAPC3"/>
    <property type="match status" value="1"/>
</dbReference>
<dbReference type="AlphaFoldDB" id="A0A9P5HC94"/>
<comment type="similarity">
    <text evidence="2">Belongs to the APC3/CDC27 family.</text>
</comment>
<dbReference type="SMART" id="SM00028">
    <property type="entry name" value="TPR"/>
    <property type="match status" value="8"/>
</dbReference>
<feature type="repeat" description="TPR" evidence="3">
    <location>
        <begin position="415"/>
        <end position="448"/>
    </location>
</feature>
<feature type="repeat" description="TPR" evidence="3">
    <location>
        <begin position="449"/>
        <end position="482"/>
    </location>
</feature>
<dbReference type="GO" id="GO:0005680">
    <property type="term" value="C:anaphase-promoting complex"/>
    <property type="evidence" value="ECO:0007669"/>
    <property type="project" value="TreeGrafter"/>
</dbReference>
<evidence type="ECO:0000313" key="6">
    <source>
        <dbReference type="Proteomes" id="UP000722485"/>
    </source>
</evidence>
<dbReference type="OrthoDB" id="329563at2759"/>
<feature type="region of interest" description="Disordered" evidence="4">
    <location>
        <begin position="159"/>
        <end position="305"/>
    </location>
</feature>
<dbReference type="InterPro" id="IPR011990">
    <property type="entry name" value="TPR-like_helical_dom_sf"/>
</dbReference>
<dbReference type="Pfam" id="PF13181">
    <property type="entry name" value="TPR_8"/>
    <property type="match status" value="1"/>
</dbReference>
<dbReference type="PROSITE" id="PS50293">
    <property type="entry name" value="TPR_REGION"/>
    <property type="match status" value="1"/>
</dbReference>
<feature type="compositionally biased region" description="Basic and acidic residues" evidence="4">
    <location>
        <begin position="174"/>
        <end position="186"/>
    </location>
</feature>
<gene>
    <name evidence="5" type="ORF">G7Z17_g5266</name>
</gene>
<feature type="compositionally biased region" description="Polar residues" evidence="4">
    <location>
        <begin position="233"/>
        <end position="245"/>
    </location>
</feature>
<sequence length="639" mass="71805">MEAQLQLVHYYLDNELNENALFVTERLHVLDPNEPTWTHLRSLSCLRLGQYALASEYSRNVGIKGEHLGCCYIFALSCLHQKNYAEGIKALQQARSLWATQVQTGTPLQVANIFQLRNIPLDIKPIKGASMKPIPEEQGIPNLMTKRIMNRRRSPLIKEIAQPQANGSTPSAGDEIKAARSIEKPATRPRSTLNENDVAGAKLSSSKLPELPRRRSARLMKQEPPVATLTHRPASSSRPVGNTSKRLPRPRIPVRPVEQKASSPNQPANDTKPTISISSPDTKTEEPVSSEPTKARAQTTPSSQTKLQQLIDLLSKLGRGYYHLSRFQPKECLEAFSTLPGDQQATPWVLSKTGRAQYELMSYKEARSTFRILQKIAPSWMEDLEVYSTVLWHLKEDVALAFLAHELSDSHFLSPQTWCAIGNSLSLQKSRDEAIRAFKRACQLYPPLPQAYSLLGYEYMDTEQYAEATTAFRQALQVDPRHYSAWVGLGRIQEKIGQSERALKYYLGAHKINASNAIVMTYIARMLEKTRKPQLALDYLRRGLNLDPPKTTISLIRMQAASIHLRLGQPAKALQDLHLVEQFAPDESQVHFFLGEAYAMSGEGNRHLALKHYTTAQSLAPWNSAKSKQEQDVFPSSSK</sequence>
<reference evidence="5" key="1">
    <citation type="submission" date="2020-03" db="EMBL/GenBank/DDBJ databases">
        <title>Draft Genome Sequence of Cylindrodendrum hubeiense.</title>
        <authorList>
            <person name="Buettner E."/>
            <person name="Kellner H."/>
        </authorList>
    </citation>
    <scope>NUCLEOTIDE SEQUENCE</scope>
    <source>
        <strain evidence="5">IHI 201604</strain>
    </source>
</reference>
<dbReference type="EMBL" id="JAANBB010000084">
    <property type="protein sequence ID" value="KAF7551121.1"/>
    <property type="molecule type" value="Genomic_DNA"/>
</dbReference>
<dbReference type="PANTHER" id="PTHR12558">
    <property type="entry name" value="CELL DIVISION CYCLE 16,23,27"/>
    <property type="match status" value="1"/>
</dbReference>
<keyword evidence="6" id="KW-1185">Reference proteome</keyword>
<dbReference type="GO" id="GO:0016567">
    <property type="term" value="P:protein ubiquitination"/>
    <property type="evidence" value="ECO:0007669"/>
    <property type="project" value="TreeGrafter"/>
</dbReference>
<dbReference type="PANTHER" id="PTHR12558:SF13">
    <property type="entry name" value="CELL DIVISION CYCLE PROTEIN 27 HOMOLOG"/>
    <property type="match status" value="1"/>
</dbReference>
<proteinExistence type="inferred from homology"/>
<accession>A0A9P5HC94</accession>
<feature type="repeat" description="TPR" evidence="3">
    <location>
        <begin position="483"/>
        <end position="516"/>
    </location>
</feature>
<dbReference type="GO" id="GO:0005737">
    <property type="term" value="C:cytoplasm"/>
    <property type="evidence" value="ECO:0007669"/>
    <property type="project" value="TreeGrafter"/>
</dbReference>
<dbReference type="PROSITE" id="PS50005">
    <property type="entry name" value="TPR"/>
    <property type="match status" value="3"/>
</dbReference>
<evidence type="ECO:0000256" key="4">
    <source>
        <dbReference type="SAM" id="MobiDB-lite"/>
    </source>
</evidence>
<evidence type="ECO:0000256" key="1">
    <source>
        <dbReference type="ARBA" id="ARBA00022803"/>
    </source>
</evidence>
<evidence type="ECO:0000256" key="2">
    <source>
        <dbReference type="ARBA" id="ARBA00038210"/>
    </source>
</evidence>
<dbReference type="SUPFAM" id="SSF48452">
    <property type="entry name" value="TPR-like"/>
    <property type="match status" value="2"/>
</dbReference>
<feature type="compositionally biased region" description="Polar residues" evidence="4">
    <location>
        <begin position="260"/>
        <end position="281"/>
    </location>
</feature>
<dbReference type="InterPro" id="IPR019734">
    <property type="entry name" value="TPR_rpt"/>
</dbReference>
<organism evidence="5 6">
    <name type="scientific">Cylindrodendrum hubeiense</name>
    <dbReference type="NCBI Taxonomy" id="595255"/>
    <lineage>
        <taxon>Eukaryota</taxon>
        <taxon>Fungi</taxon>
        <taxon>Dikarya</taxon>
        <taxon>Ascomycota</taxon>
        <taxon>Pezizomycotina</taxon>
        <taxon>Sordariomycetes</taxon>
        <taxon>Hypocreomycetidae</taxon>
        <taxon>Hypocreales</taxon>
        <taxon>Nectriaceae</taxon>
        <taxon>Cylindrodendrum</taxon>
    </lineage>
</organism>
<evidence type="ECO:0000313" key="5">
    <source>
        <dbReference type="EMBL" id="KAF7551121.1"/>
    </source>
</evidence>
<protein>
    <submittedName>
        <fullName evidence="5">Uncharacterized protein</fullName>
    </submittedName>
</protein>
<dbReference type="Proteomes" id="UP000722485">
    <property type="component" value="Unassembled WGS sequence"/>
</dbReference>
<dbReference type="Pfam" id="PF13432">
    <property type="entry name" value="TPR_16"/>
    <property type="match status" value="1"/>
</dbReference>
<dbReference type="Gene3D" id="1.25.40.10">
    <property type="entry name" value="Tetratricopeptide repeat domain"/>
    <property type="match status" value="4"/>
</dbReference>
<keyword evidence="1 3" id="KW-0802">TPR repeat</keyword>
<dbReference type="GO" id="GO:0031145">
    <property type="term" value="P:anaphase-promoting complex-dependent catabolic process"/>
    <property type="evidence" value="ECO:0007669"/>
    <property type="project" value="TreeGrafter"/>
</dbReference>